<feature type="transmembrane region" description="Helical" evidence="1">
    <location>
        <begin position="224"/>
        <end position="244"/>
    </location>
</feature>
<feature type="transmembrane region" description="Helical" evidence="1">
    <location>
        <begin position="281"/>
        <end position="304"/>
    </location>
</feature>
<reference evidence="3" key="1">
    <citation type="submission" date="2016-03" db="EMBL/GenBank/DDBJ databases">
        <title>Complete genome sequence of Solimmundus cernigliae, representing a novel lineage of polycyclic aromatic hydrocarbon degraders within the Gammaproteobacteria.</title>
        <authorList>
            <person name="Singleton D.R."/>
            <person name="Dickey A.N."/>
            <person name="Scholl E.H."/>
            <person name="Wright F.A."/>
            <person name="Aitken M.D."/>
        </authorList>
    </citation>
    <scope>NUCLEOTIDE SEQUENCE [LARGE SCALE GENOMIC DNA]</scope>
    <source>
        <strain evidence="3">TR3.2</strain>
    </source>
</reference>
<organism evidence="2 3">
    <name type="scientific">Immundisolibacter cernigliae</name>
    <dbReference type="NCBI Taxonomy" id="1810504"/>
    <lineage>
        <taxon>Bacteria</taxon>
        <taxon>Pseudomonadati</taxon>
        <taxon>Pseudomonadota</taxon>
        <taxon>Gammaproteobacteria</taxon>
        <taxon>Immundisolibacterales</taxon>
        <taxon>Immundisolibacteraceae</taxon>
        <taxon>Immundisolibacter</taxon>
    </lineage>
</organism>
<dbReference type="InParanoid" id="A0A1B1YTF9"/>
<evidence type="ECO:0000256" key="1">
    <source>
        <dbReference type="SAM" id="Phobius"/>
    </source>
</evidence>
<evidence type="ECO:0000313" key="3">
    <source>
        <dbReference type="Proteomes" id="UP000092952"/>
    </source>
</evidence>
<dbReference type="RefSeq" id="WP_068803910.1">
    <property type="nucleotide sequence ID" value="NZ_CP014671.1"/>
</dbReference>
<feature type="transmembrane region" description="Helical" evidence="1">
    <location>
        <begin position="45"/>
        <end position="65"/>
    </location>
</feature>
<name>A0A1B1YTF9_9GAMM</name>
<keyword evidence="3" id="KW-1185">Reference proteome</keyword>
<feature type="transmembrane region" description="Helical" evidence="1">
    <location>
        <begin position="14"/>
        <end position="38"/>
    </location>
</feature>
<dbReference type="AlphaFoldDB" id="A0A1B1YTF9"/>
<feature type="transmembrane region" description="Helical" evidence="1">
    <location>
        <begin position="116"/>
        <end position="137"/>
    </location>
</feature>
<gene>
    <name evidence="2" type="ORF">PG2T_07575</name>
</gene>
<keyword evidence="1" id="KW-0812">Transmembrane</keyword>
<dbReference type="EMBL" id="CP014671">
    <property type="protein sequence ID" value="ANX04055.1"/>
    <property type="molecule type" value="Genomic_DNA"/>
</dbReference>
<feature type="transmembrane region" description="Helical" evidence="1">
    <location>
        <begin position="77"/>
        <end position="104"/>
    </location>
</feature>
<dbReference type="OrthoDB" id="5659946at2"/>
<accession>A0A1B1YTF9</accession>
<keyword evidence="1" id="KW-1133">Transmembrane helix</keyword>
<feature type="transmembrane region" description="Helical" evidence="1">
    <location>
        <begin position="175"/>
        <end position="199"/>
    </location>
</feature>
<sequence length="316" mass="32512">MTGAPAAGDRLATLAAWLAAGGWRAAALLAALAVALLAALLLPGAVLLLPLALACNVAGISLLALEAGPQAALRSLLLTVLLLTPLVLVGGAGLLGPALLFAWLPGLAAGLALRSARSLPLGLFVLTALAVTVVLVVNQTGLPTGEPEGRQALVDALLKLNAKLPAGELEAALDVMLQLAGGLLALVLLGTWTGGLALARSLQARLRRPGAFAQEFRALRFGRAYSLLVVAAVAAALTLRLAAGGLAVELALVLALPLLLQGLALVHAETARRGWWSRLPWAVYLMLVLATPQIGSLLVLLGLMDNWLDFRNRPLR</sequence>
<evidence type="ECO:0008006" key="4">
    <source>
        <dbReference type="Google" id="ProtNLM"/>
    </source>
</evidence>
<dbReference type="STRING" id="1810504.PG2T_07575"/>
<protein>
    <recommendedName>
        <fullName evidence="4">DUF2232 domain-containing protein</fullName>
    </recommendedName>
</protein>
<proteinExistence type="predicted"/>
<dbReference type="KEGG" id="gbi:PG2T_07575"/>
<evidence type="ECO:0000313" key="2">
    <source>
        <dbReference type="EMBL" id="ANX04055.1"/>
    </source>
</evidence>
<keyword evidence="1" id="KW-0472">Membrane</keyword>
<dbReference type="Proteomes" id="UP000092952">
    <property type="component" value="Chromosome"/>
</dbReference>
<feature type="transmembrane region" description="Helical" evidence="1">
    <location>
        <begin position="250"/>
        <end position="269"/>
    </location>
</feature>